<evidence type="ECO:0000256" key="3">
    <source>
        <dbReference type="ARBA" id="ARBA00022448"/>
    </source>
</evidence>
<dbReference type="EMBL" id="AAWS01000091">
    <property type="protein sequence ID" value="EAY23987.1"/>
    <property type="molecule type" value="Genomic_DNA"/>
</dbReference>
<evidence type="ECO:0000256" key="1">
    <source>
        <dbReference type="ARBA" id="ARBA00004442"/>
    </source>
</evidence>
<dbReference type="GO" id="GO:1990281">
    <property type="term" value="C:efflux pump complex"/>
    <property type="evidence" value="ECO:0007669"/>
    <property type="project" value="TreeGrafter"/>
</dbReference>
<keyword evidence="3" id="KW-0813">Transport</keyword>
<dbReference type="GO" id="GO:0015288">
    <property type="term" value="F:porin activity"/>
    <property type="evidence" value="ECO:0007669"/>
    <property type="project" value="TreeGrafter"/>
</dbReference>
<protein>
    <submittedName>
        <fullName evidence="8">Outer membrane efflux protein</fullName>
    </submittedName>
</protein>
<keyword evidence="6" id="KW-0472">Membrane</keyword>
<comment type="similarity">
    <text evidence="2">Belongs to the outer membrane factor (OMF) (TC 1.B.17) family.</text>
</comment>
<keyword evidence="5" id="KW-0812">Transmembrane</keyword>
<evidence type="ECO:0000256" key="4">
    <source>
        <dbReference type="ARBA" id="ARBA00022452"/>
    </source>
</evidence>
<dbReference type="Proteomes" id="UP000004095">
    <property type="component" value="Unassembled WGS sequence"/>
</dbReference>
<dbReference type="InterPro" id="IPR003423">
    <property type="entry name" value="OMP_efflux"/>
</dbReference>
<comment type="caution">
    <text evidence="8">The sequence shown here is derived from an EMBL/GenBank/DDBJ whole genome shotgun (WGS) entry which is preliminary data.</text>
</comment>
<evidence type="ECO:0000313" key="9">
    <source>
        <dbReference type="Proteomes" id="UP000004095"/>
    </source>
</evidence>
<evidence type="ECO:0000256" key="6">
    <source>
        <dbReference type="ARBA" id="ARBA00023136"/>
    </source>
</evidence>
<dbReference type="SUPFAM" id="SSF56954">
    <property type="entry name" value="Outer membrane efflux proteins (OEP)"/>
    <property type="match status" value="1"/>
</dbReference>
<dbReference type="Gene3D" id="3.40.50.2300">
    <property type="match status" value="2"/>
</dbReference>
<keyword evidence="9" id="KW-1185">Reference proteome</keyword>
<dbReference type="OrthoDB" id="9771205at2"/>
<keyword evidence="7" id="KW-0998">Cell outer membrane</keyword>
<dbReference type="Pfam" id="PF02321">
    <property type="entry name" value="OEP"/>
    <property type="match status" value="2"/>
</dbReference>
<dbReference type="eggNOG" id="COG1538">
    <property type="taxonomic scope" value="Bacteria"/>
</dbReference>
<gene>
    <name evidence="8" type="ORF">M23134_04935</name>
</gene>
<comment type="subcellular location">
    <subcellularLocation>
        <location evidence="1">Cell outer membrane</location>
    </subcellularLocation>
</comment>
<reference evidence="8 9" key="1">
    <citation type="submission" date="2007-01" db="EMBL/GenBank/DDBJ databases">
        <authorList>
            <person name="Haygood M."/>
            <person name="Podell S."/>
            <person name="Anderson C."/>
            <person name="Hopkinson B."/>
            <person name="Roe K."/>
            <person name="Barbeau K."/>
            <person name="Gaasterland T."/>
            <person name="Ferriera S."/>
            <person name="Johnson J."/>
            <person name="Kravitz S."/>
            <person name="Beeson K."/>
            <person name="Sutton G."/>
            <person name="Rogers Y.-H."/>
            <person name="Friedman R."/>
            <person name="Frazier M."/>
            <person name="Venter J.C."/>
        </authorList>
    </citation>
    <scope>NUCLEOTIDE SEQUENCE [LARGE SCALE GENOMIC DNA]</scope>
    <source>
        <strain evidence="8 9">ATCC 23134</strain>
    </source>
</reference>
<evidence type="ECO:0000256" key="7">
    <source>
        <dbReference type="ARBA" id="ARBA00023237"/>
    </source>
</evidence>
<dbReference type="AlphaFoldDB" id="A2A049"/>
<accession>A2A049</accession>
<dbReference type="Gene3D" id="1.20.1600.10">
    <property type="entry name" value="Outer membrane efflux proteins (OEP)"/>
    <property type="match status" value="1"/>
</dbReference>
<evidence type="ECO:0000256" key="5">
    <source>
        <dbReference type="ARBA" id="ARBA00022692"/>
    </source>
</evidence>
<dbReference type="PANTHER" id="PTHR30026">
    <property type="entry name" value="OUTER MEMBRANE PROTEIN TOLC"/>
    <property type="match status" value="1"/>
</dbReference>
<dbReference type="InterPro" id="IPR051906">
    <property type="entry name" value="TolC-like"/>
</dbReference>
<evidence type="ECO:0000256" key="2">
    <source>
        <dbReference type="ARBA" id="ARBA00007613"/>
    </source>
</evidence>
<sequence length="818" mass="91514">MKRLKNIMNQYHRFSMNKLLGLSGLWLLVFVALPVCLQAQNKKPLTIGIVTDGKWAGSERFVQALQNETQALLKNEYEVSFAKQYILHSQWTAKSIKKNIAQLMQNRAVEAIVGVGPVTSQLLANQGSYPKPTIATTVINPELQKLPLTKQNTSGVKNFTYLVSPYAPKRDLEVFHQLYPFKKVGILLYDEILKAMPFVKTYFEQKTQQMGVQFELIPTNTSARQALANIGKDIDAVYLGAIFRMSPNETQQLIQGINERKLPSFALLGTPDVQRGAMAGIAPPSNPKRISRRVALNIQRSVSGENPANFSVNLPFKERLVINMATVRAIDYYPTWSQLSEAELINEDKQNIGRKVNLKQVADEAIKANLELKVAQQNVASGFTNIRNAQSNLRPRVEVSASGRMIDKDRAASSFGNQPEYATIGSVSFTQVLLSPKAQGNVNVQRQLQQGREHQRQQTRLDVVLQATQSYLNILRAKTLENIQKDNLRLTRRNLELARTRKAVGYSGPSDLYRWESQIALTKKDLIDTQAQLKLAAINLNQLLNRPINEEFVAEEINLKNSSLIVANPQIFHYIDNPKKYQILGDFLVEEGIRNLPEIKQLDAAIAAQKSLRLLTRRQNYTPTIALQAGADYLFYRGGEGVGAPSIVIPSAAGNVNLSDNFSSPDKLNWQVGVKASLPIINGGQRRAELQKTNIEILKMEAQKQDLILKLKQRIMASLALTRAAYSSIQLTQAAEKAASKNFDLVQDAYSKGVVSIIQLIDAQNAAIKSEQFASNAVYEFIIQLLALERAKGSYYFLASADQQSDYFNRLETYFKGN</sequence>
<proteinExistence type="inferred from homology"/>
<dbReference type="GO" id="GO:0015562">
    <property type="term" value="F:efflux transmembrane transporter activity"/>
    <property type="evidence" value="ECO:0007669"/>
    <property type="project" value="InterPro"/>
</dbReference>
<dbReference type="PANTHER" id="PTHR30026:SF20">
    <property type="entry name" value="OUTER MEMBRANE PROTEIN TOLC"/>
    <property type="match status" value="1"/>
</dbReference>
<name>A2A049_MICM2</name>
<organism evidence="8 9">
    <name type="scientific">Microscilla marina ATCC 23134</name>
    <dbReference type="NCBI Taxonomy" id="313606"/>
    <lineage>
        <taxon>Bacteria</taxon>
        <taxon>Pseudomonadati</taxon>
        <taxon>Bacteroidota</taxon>
        <taxon>Cytophagia</taxon>
        <taxon>Cytophagales</taxon>
        <taxon>Microscillaceae</taxon>
        <taxon>Microscilla</taxon>
    </lineage>
</organism>
<dbReference type="GO" id="GO:0009279">
    <property type="term" value="C:cell outer membrane"/>
    <property type="evidence" value="ECO:0007669"/>
    <property type="project" value="UniProtKB-SubCell"/>
</dbReference>
<evidence type="ECO:0000313" key="8">
    <source>
        <dbReference type="EMBL" id="EAY23987.1"/>
    </source>
</evidence>
<keyword evidence="4" id="KW-1134">Transmembrane beta strand</keyword>